<dbReference type="EMBL" id="AP014648">
    <property type="protein sequence ID" value="BAQ17368.1"/>
    <property type="molecule type" value="Genomic_DNA"/>
</dbReference>
<evidence type="ECO:0000256" key="14">
    <source>
        <dbReference type="ARBA" id="ARBA00048988"/>
    </source>
</evidence>
<dbReference type="SUPFAM" id="SSF50249">
    <property type="entry name" value="Nucleic acid-binding proteins"/>
    <property type="match status" value="1"/>
</dbReference>
<dbReference type="SMART" id="SM00487">
    <property type="entry name" value="DEXDc"/>
    <property type="match status" value="1"/>
</dbReference>
<keyword evidence="8" id="KW-0238">DNA-binding</keyword>
<keyword evidence="4 15" id="KW-0227">DNA damage</keyword>
<dbReference type="PANTHER" id="PTHR47964">
    <property type="entry name" value="ATP-DEPENDENT DNA HELICASE HOMOLOG RECG, CHLOROPLASTIC"/>
    <property type="match status" value="1"/>
</dbReference>
<dbReference type="KEGG" id="mcg:GL4_1917"/>
<evidence type="ECO:0000256" key="6">
    <source>
        <dbReference type="ARBA" id="ARBA00022806"/>
    </source>
</evidence>
<dbReference type="AlphaFoldDB" id="A0A0A8K366"/>
<protein>
    <recommendedName>
        <fullName evidence="2 15">ATP-dependent DNA helicase RecG</fullName>
        <ecNumber evidence="13 15">5.6.2.4</ecNumber>
    </recommendedName>
</protein>
<reference evidence="18 19" key="1">
    <citation type="submission" date="2014-09" db="EMBL/GenBank/DDBJ databases">
        <title>Genome sequencing of Methyloceanibacter caenitepidi Gela4.</title>
        <authorList>
            <person name="Takeuchi M."/>
            <person name="Susumu S."/>
            <person name="Kamagata Y."/>
            <person name="Oshima K."/>
            <person name="Hattori M."/>
            <person name="Iwasaki W."/>
        </authorList>
    </citation>
    <scope>NUCLEOTIDE SEQUENCE [LARGE SCALE GENOMIC DNA]</scope>
    <source>
        <strain evidence="18 19">Gela4</strain>
    </source>
</reference>
<dbReference type="InterPro" id="IPR045562">
    <property type="entry name" value="RecG_dom3_C"/>
</dbReference>
<accession>A0A0A8K366</accession>
<dbReference type="CDD" id="cd04488">
    <property type="entry name" value="RecG_wedge_OBF"/>
    <property type="match status" value="1"/>
</dbReference>
<dbReference type="NCBIfam" id="NF008164">
    <property type="entry name" value="PRK10917.1-2"/>
    <property type="match status" value="1"/>
</dbReference>
<name>A0A0A8K366_9HYPH</name>
<dbReference type="GO" id="GO:0006310">
    <property type="term" value="P:DNA recombination"/>
    <property type="evidence" value="ECO:0007669"/>
    <property type="project" value="UniProtKB-UniRule"/>
</dbReference>
<dbReference type="PROSITE" id="PS51192">
    <property type="entry name" value="HELICASE_ATP_BIND_1"/>
    <property type="match status" value="1"/>
</dbReference>
<dbReference type="FunFam" id="3.40.50.300:FF:000391">
    <property type="entry name" value="ATP-dependent DNA helicase RecG"/>
    <property type="match status" value="1"/>
</dbReference>
<keyword evidence="19" id="KW-1185">Reference proteome</keyword>
<dbReference type="NCBIfam" id="NF008168">
    <property type="entry name" value="PRK10917.2-2"/>
    <property type="match status" value="1"/>
</dbReference>
<evidence type="ECO:0000256" key="13">
    <source>
        <dbReference type="ARBA" id="ARBA00034808"/>
    </source>
</evidence>
<evidence type="ECO:0000313" key="19">
    <source>
        <dbReference type="Proteomes" id="UP000031643"/>
    </source>
</evidence>
<evidence type="ECO:0000256" key="15">
    <source>
        <dbReference type="RuleBase" id="RU363016"/>
    </source>
</evidence>
<keyword evidence="3 15" id="KW-0547">Nucleotide-binding</keyword>
<dbReference type="GO" id="GO:0005524">
    <property type="term" value="F:ATP binding"/>
    <property type="evidence" value="ECO:0007669"/>
    <property type="project" value="UniProtKB-KW"/>
</dbReference>
<comment type="catalytic activity">
    <reaction evidence="14 15">
        <text>ATP + H2O = ADP + phosphate + H(+)</text>
        <dbReference type="Rhea" id="RHEA:13065"/>
        <dbReference type="ChEBI" id="CHEBI:15377"/>
        <dbReference type="ChEBI" id="CHEBI:15378"/>
        <dbReference type="ChEBI" id="CHEBI:30616"/>
        <dbReference type="ChEBI" id="CHEBI:43474"/>
        <dbReference type="ChEBI" id="CHEBI:456216"/>
        <dbReference type="EC" id="5.6.2.4"/>
    </reaction>
</comment>
<keyword evidence="11" id="KW-0413">Isomerase</keyword>
<sequence>MRPARLNPLFIPVRTLKGVGPRIEGLLNKLLAPKGLGPKGAGSADTGGHARLIDLLWHFPVGLIDRAHTPSIAESPLGQIVTLTVRVAEHRPGGGRKGRRSPYRILVEDESSALDLVYFKADQRYLERLLPVGETRIISGRLESYDGRLQMPHPDHVAPVEGGGVPEFEPVYPLTAGLSNTSLRKAIHGALQALPDLPEWIDEAYLKKNDWLSFAESIRSLHAPKTEHDFLPANPVRERLAYDELLANQLALAILRQSMKRRAGRPITARGQIRKTILEALPFALTGAQTRALAEIDADMADPLHMLRLLQGDVGSGKTIVALLAMATAVEAGHQAALMAPTELLARQHFDTISRFAAPAGLRVRLLTGRERGKERLAILDALKAGEIDILLGTHALFQEAIAFKDLGLAVIDEQHRFGVHQRLALQAKGVGAGAELLVMTATPIPRTLLLTSYGDLDVSRLDEKPPGRKPVLTRTVPLERLDEVVDGIERAVDTGAQVYWVCPLVGESETLDLAAAEQRFAHLRKRFGDKVGLVHGKLKGKEKDAVMARFAAGELSVLVSTTVIEVGVDVPNASIMIIEHAERFGLAQLHQLRGRVGRGAAQSSCVLLYKAPLGEIARERLNVMRDTEDGFVIAEEDLRLRGGGEVLGTRQSGLPAFRIAQLPEHQHLLAAARDEARLCLTRMPRFEGERGERLRLLLYLFERDDAVKLMRAG</sequence>
<dbReference type="GO" id="GO:0016887">
    <property type="term" value="F:ATP hydrolysis activity"/>
    <property type="evidence" value="ECO:0007669"/>
    <property type="project" value="RHEA"/>
</dbReference>
<dbReference type="InterPro" id="IPR047112">
    <property type="entry name" value="RecG/Mfd"/>
</dbReference>
<dbReference type="InterPro" id="IPR011545">
    <property type="entry name" value="DEAD/DEAH_box_helicase_dom"/>
</dbReference>
<keyword evidence="6 15" id="KW-0347">Helicase</keyword>
<evidence type="ECO:0000256" key="4">
    <source>
        <dbReference type="ARBA" id="ARBA00022763"/>
    </source>
</evidence>
<dbReference type="GO" id="GO:0043138">
    <property type="term" value="F:3'-5' DNA helicase activity"/>
    <property type="evidence" value="ECO:0007669"/>
    <property type="project" value="UniProtKB-EC"/>
</dbReference>
<dbReference type="PROSITE" id="PS51194">
    <property type="entry name" value="HELICASE_CTER"/>
    <property type="match status" value="1"/>
</dbReference>
<evidence type="ECO:0000256" key="10">
    <source>
        <dbReference type="ARBA" id="ARBA00023204"/>
    </source>
</evidence>
<dbReference type="Proteomes" id="UP000031643">
    <property type="component" value="Chromosome"/>
</dbReference>
<dbReference type="InterPro" id="IPR012340">
    <property type="entry name" value="NA-bd_OB-fold"/>
</dbReference>
<comment type="catalytic activity">
    <reaction evidence="12 15">
        <text>Couples ATP hydrolysis with the unwinding of duplex DNA by translocating in the 3'-5' direction.</text>
        <dbReference type="EC" id="5.6.2.4"/>
    </reaction>
</comment>
<dbReference type="Gene3D" id="2.40.50.140">
    <property type="entry name" value="Nucleic acid-binding proteins"/>
    <property type="match status" value="1"/>
</dbReference>
<evidence type="ECO:0000256" key="1">
    <source>
        <dbReference type="ARBA" id="ARBA00007504"/>
    </source>
</evidence>
<evidence type="ECO:0000256" key="12">
    <source>
        <dbReference type="ARBA" id="ARBA00034617"/>
    </source>
</evidence>
<keyword evidence="9 15" id="KW-0233">DNA recombination</keyword>
<dbReference type="HOGENOM" id="CLU_005122_7_1_5"/>
<dbReference type="InterPro" id="IPR027417">
    <property type="entry name" value="P-loop_NTPase"/>
</dbReference>
<keyword evidence="5 15" id="KW-0378">Hydrolase</keyword>
<comment type="similarity">
    <text evidence="1 15">Belongs to the helicase family. RecG subfamily.</text>
</comment>
<feature type="domain" description="Helicase C-terminal" evidence="17">
    <location>
        <begin position="481"/>
        <end position="640"/>
    </location>
</feature>
<dbReference type="Gene3D" id="3.40.50.300">
    <property type="entry name" value="P-loop containing nucleotide triphosphate hydrolases"/>
    <property type="match status" value="2"/>
</dbReference>
<dbReference type="InterPro" id="IPR014001">
    <property type="entry name" value="Helicase_ATP-bd"/>
</dbReference>
<dbReference type="Pfam" id="PF19833">
    <property type="entry name" value="RecG_dom3_C"/>
    <property type="match status" value="1"/>
</dbReference>
<dbReference type="SUPFAM" id="SSF52540">
    <property type="entry name" value="P-loop containing nucleoside triphosphate hydrolases"/>
    <property type="match status" value="2"/>
</dbReference>
<dbReference type="STRING" id="1384459.GL4_1917"/>
<dbReference type="EC" id="5.6.2.4" evidence="13 15"/>
<dbReference type="InterPro" id="IPR001650">
    <property type="entry name" value="Helicase_C-like"/>
</dbReference>
<proteinExistence type="inferred from homology"/>
<evidence type="ECO:0000259" key="16">
    <source>
        <dbReference type="PROSITE" id="PS51192"/>
    </source>
</evidence>
<dbReference type="NCBIfam" id="NF008165">
    <property type="entry name" value="PRK10917.1-3"/>
    <property type="match status" value="1"/>
</dbReference>
<dbReference type="GO" id="GO:0006281">
    <property type="term" value="P:DNA repair"/>
    <property type="evidence" value="ECO:0007669"/>
    <property type="project" value="UniProtKB-UniRule"/>
</dbReference>
<keyword evidence="7 15" id="KW-0067">ATP-binding</keyword>
<evidence type="ECO:0000256" key="8">
    <source>
        <dbReference type="ARBA" id="ARBA00023125"/>
    </source>
</evidence>
<evidence type="ECO:0000256" key="2">
    <source>
        <dbReference type="ARBA" id="ARBA00017846"/>
    </source>
</evidence>
<dbReference type="InterPro" id="IPR004609">
    <property type="entry name" value="ATP-dep_DNA_helicase_RecG"/>
</dbReference>
<dbReference type="PANTHER" id="PTHR47964:SF1">
    <property type="entry name" value="ATP-DEPENDENT DNA HELICASE HOMOLOG RECG, CHLOROPLASTIC"/>
    <property type="match status" value="1"/>
</dbReference>
<dbReference type="GO" id="GO:0003677">
    <property type="term" value="F:DNA binding"/>
    <property type="evidence" value="ECO:0007669"/>
    <property type="project" value="UniProtKB-KW"/>
</dbReference>
<evidence type="ECO:0000259" key="17">
    <source>
        <dbReference type="PROSITE" id="PS51194"/>
    </source>
</evidence>
<dbReference type="SMART" id="SM00490">
    <property type="entry name" value="HELICc"/>
    <property type="match status" value="1"/>
</dbReference>
<dbReference type="OrthoDB" id="9804325at2"/>
<dbReference type="Pfam" id="PF00271">
    <property type="entry name" value="Helicase_C"/>
    <property type="match status" value="1"/>
</dbReference>
<dbReference type="RefSeq" id="WP_045366877.1">
    <property type="nucleotide sequence ID" value="NZ_AP014648.1"/>
</dbReference>
<comment type="function">
    <text evidence="15">Plays a critical role in recombination and DNA repair. Helps process Holliday junction intermediates to mature products by catalyzing branch migration. Has replication fork regression activity, unwinds stalled or blocked replication forks to make a HJ that can be resolved. Has a DNA unwinding activity characteristic of a DNA helicase with 3'-5' polarity.</text>
</comment>
<dbReference type="NCBIfam" id="TIGR00643">
    <property type="entry name" value="recG"/>
    <property type="match status" value="1"/>
</dbReference>
<dbReference type="Pfam" id="PF00270">
    <property type="entry name" value="DEAD"/>
    <property type="match status" value="1"/>
</dbReference>
<gene>
    <name evidence="18" type="ORF">GL4_1917</name>
</gene>
<dbReference type="InterPro" id="IPR033454">
    <property type="entry name" value="RecG_wedge"/>
</dbReference>
<evidence type="ECO:0000256" key="5">
    <source>
        <dbReference type="ARBA" id="ARBA00022801"/>
    </source>
</evidence>
<organism evidence="18 19">
    <name type="scientific">Methyloceanibacter caenitepidi</name>
    <dbReference type="NCBI Taxonomy" id="1384459"/>
    <lineage>
        <taxon>Bacteria</taxon>
        <taxon>Pseudomonadati</taxon>
        <taxon>Pseudomonadota</taxon>
        <taxon>Alphaproteobacteria</taxon>
        <taxon>Hyphomicrobiales</taxon>
        <taxon>Hyphomicrobiaceae</taxon>
        <taxon>Methyloceanibacter</taxon>
    </lineage>
</organism>
<evidence type="ECO:0000256" key="3">
    <source>
        <dbReference type="ARBA" id="ARBA00022741"/>
    </source>
</evidence>
<evidence type="ECO:0000313" key="18">
    <source>
        <dbReference type="EMBL" id="BAQ17368.1"/>
    </source>
</evidence>
<keyword evidence="10 15" id="KW-0234">DNA repair</keyword>
<dbReference type="CDD" id="cd17992">
    <property type="entry name" value="DEXHc_RecG"/>
    <property type="match status" value="1"/>
</dbReference>
<evidence type="ECO:0000256" key="9">
    <source>
        <dbReference type="ARBA" id="ARBA00023172"/>
    </source>
</evidence>
<feature type="domain" description="Helicase ATP-binding" evidence="16">
    <location>
        <begin position="299"/>
        <end position="462"/>
    </location>
</feature>
<dbReference type="Pfam" id="PF17191">
    <property type="entry name" value="RecG_wedge"/>
    <property type="match status" value="1"/>
</dbReference>
<evidence type="ECO:0000256" key="11">
    <source>
        <dbReference type="ARBA" id="ARBA00023235"/>
    </source>
</evidence>
<evidence type="ECO:0000256" key="7">
    <source>
        <dbReference type="ARBA" id="ARBA00022840"/>
    </source>
</evidence>